<proteinExistence type="predicted"/>
<reference evidence="1 2" key="1">
    <citation type="submission" date="2019-04" db="EMBL/GenBank/DDBJ databases">
        <title>Microbes associate with the intestines of laboratory mice.</title>
        <authorList>
            <person name="Navarre W."/>
            <person name="Wong E."/>
            <person name="Huang K."/>
            <person name="Tropini C."/>
            <person name="Ng K."/>
            <person name="Yu B."/>
        </authorList>
    </citation>
    <scope>NUCLEOTIDE SEQUENCE [LARGE SCALE GENOMIC DNA]</scope>
    <source>
        <strain evidence="1 2">NM06_A21</strain>
    </source>
</reference>
<organism evidence="1 2">
    <name type="scientific">Muribaculum intestinale</name>
    <dbReference type="NCBI Taxonomy" id="1796646"/>
    <lineage>
        <taxon>Bacteria</taxon>
        <taxon>Pseudomonadati</taxon>
        <taxon>Bacteroidota</taxon>
        <taxon>Bacteroidia</taxon>
        <taxon>Bacteroidales</taxon>
        <taxon>Muribaculaceae</taxon>
        <taxon>Muribaculum</taxon>
    </lineage>
</organism>
<dbReference type="RefSeq" id="WP_124030004.1">
    <property type="nucleotide sequence ID" value="NZ_CAJTAP010000088.1"/>
</dbReference>
<dbReference type="Pfam" id="PF13384">
    <property type="entry name" value="HTH_23"/>
    <property type="match status" value="1"/>
</dbReference>
<protein>
    <submittedName>
        <fullName evidence="1">Helix-turn-helix domain-containing protein</fullName>
    </submittedName>
</protein>
<dbReference type="InterPro" id="IPR009057">
    <property type="entry name" value="Homeodomain-like_sf"/>
</dbReference>
<dbReference type="SUPFAM" id="SSF46689">
    <property type="entry name" value="Homeodomain-like"/>
    <property type="match status" value="1"/>
</dbReference>
<evidence type="ECO:0000313" key="1">
    <source>
        <dbReference type="EMBL" id="TGY76233.1"/>
    </source>
</evidence>
<dbReference type="Proteomes" id="UP000306630">
    <property type="component" value="Unassembled WGS sequence"/>
</dbReference>
<comment type="caution">
    <text evidence="1">The sequence shown here is derived from an EMBL/GenBank/DDBJ whole genome shotgun (WGS) entry which is preliminary data.</text>
</comment>
<gene>
    <name evidence="1" type="ORF">E5333_01495</name>
</gene>
<sequence>MRITEVKLTKKQRVELEYIEHFDSRPFMQKRSRIILDKADGMPSKKIAERLSCSEHKVNRWVRRYLEQGIDGLRNKPGQGAKPIMDSSDEEAVRHAIEKDRLSVMKAKERWQQATGKEACRDTYRAFLSALAQDLDV</sequence>
<evidence type="ECO:0000313" key="2">
    <source>
        <dbReference type="Proteomes" id="UP000306630"/>
    </source>
</evidence>
<name>A0A4S2G311_9BACT</name>
<dbReference type="EMBL" id="SRYD01000004">
    <property type="protein sequence ID" value="TGY76233.1"/>
    <property type="molecule type" value="Genomic_DNA"/>
</dbReference>
<accession>A0A4S2G311</accession>
<dbReference type="AlphaFoldDB" id="A0A4S2G311"/>